<dbReference type="Proteomes" id="UP000799118">
    <property type="component" value="Unassembled WGS sequence"/>
</dbReference>
<reference evidence="1" key="1">
    <citation type="journal article" date="2019" name="Environ. Microbiol.">
        <title>Fungal ecological strategies reflected in gene transcription - a case study of two litter decomposers.</title>
        <authorList>
            <person name="Barbi F."/>
            <person name="Kohler A."/>
            <person name="Barry K."/>
            <person name="Baskaran P."/>
            <person name="Daum C."/>
            <person name="Fauchery L."/>
            <person name="Ihrmark K."/>
            <person name="Kuo A."/>
            <person name="LaButti K."/>
            <person name="Lipzen A."/>
            <person name="Morin E."/>
            <person name="Grigoriev I.V."/>
            <person name="Henrissat B."/>
            <person name="Lindahl B."/>
            <person name="Martin F."/>
        </authorList>
    </citation>
    <scope>NUCLEOTIDE SEQUENCE</scope>
    <source>
        <strain evidence="1">JB14</strain>
    </source>
</reference>
<evidence type="ECO:0008006" key="3">
    <source>
        <dbReference type="Google" id="ProtNLM"/>
    </source>
</evidence>
<protein>
    <recommendedName>
        <fullName evidence="3">F-box domain-containing protein</fullName>
    </recommendedName>
</protein>
<evidence type="ECO:0000313" key="1">
    <source>
        <dbReference type="EMBL" id="KAE9388009.1"/>
    </source>
</evidence>
<organism evidence="1 2">
    <name type="scientific">Gymnopus androsaceus JB14</name>
    <dbReference type="NCBI Taxonomy" id="1447944"/>
    <lineage>
        <taxon>Eukaryota</taxon>
        <taxon>Fungi</taxon>
        <taxon>Dikarya</taxon>
        <taxon>Basidiomycota</taxon>
        <taxon>Agaricomycotina</taxon>
        <taxon>Agaricomycetes</taxon>
        <taxon>Agaricomycetidae</taxon>
        <taxon>Agaricales</taxon>
        <taxon>Marasmiineae</taxon>
        <taxon>Omphalotaceae</taxon>
        <taxon>Gymnopus</taxon>
    </lineage>
</organism>
<dbReference type="AlphaFoldDB" id="A0A6A4GQG1"/>
<accession>A0A6A4GQG1</accession>
<dbReference type="OrthoDB" id="3070253at2759"/>
<proteinExistence type="predicted"/>
<dbReference type="EMBL" id="ML769766">
    <property type="protein sequence ID" value="KAE9388009.1"/>
    <property type="molecule type" value="Genomic_DNA"/>
</dbReference>
<evidence type="ECO:0000313" key="2">
    <source>
        <dbReference type="Proteomes" id="UP000799118"/>
    </source>
</evidence>
<keyword evidence="2" id="KW-1185">Reference proteome</keyword>
<name>A0A6A4GQG1_9AGAR</name>
<sequence length="200" mass="23253">MLSRHIHPLTIWFQKESCPFEVRNLQVLRLSGLEFSQMIDLVQYVGENLSELQIMSLQLGDLNNYFEYTPNLRILHLGNLWQTDSYIPVPIIQALFGRFNNQDSKFPIRHLTIVLRPQHIEPSETRHWDQWAAIDVLLQKPKFARLETVHFQLFQPLKTIKIGGRSVGPITSDILELLRKNLPCLQKSGKLTVEMVNNVS</sequence>
<gene>
    <name evidence="1" type="ORF">BT96DRAFT_1004582</name>
</gene>